<dbReference type="EMBL" id="JARBHB010000005">
    <property type="protein sequence ID" value="KAJ8883601.1"/>
    <property type="molecule type" value="Genomic_DNA"/>
</dbReference>
<name>A0ABQ9HGZ4_9NEOP</name>
<reference evidence="1 2" key="1">
    <citation type="submission" date="2023-02" db="EMBL/GenBank/DDBJ databases">
        <title>LHISI_Scaffold_Assembly.</title>
        <authorList>
            <person name="Stuart O.P."/>
            <person name="Cleave R."/>
            <person name="Magrath M.J.L."/>
            <person name="Mikheyev A.S."/>
        </authorList>
    </citation>
    <scope>NUCLEOTIDE SEQUENCE [LARGE SCALE GENOMIC DNA]</scope>
    <source>
        <strain evidence="1">Daus_M_001</strain>
        <tissue evidence="1">Leg muscle</tissue>
    </source>
</reference>
<gene>
    <name evidence="1" type="ORF">PR048_015445</name>
</gene>
<protein>
    <submittedName>
        <fullName evidence="1">Uncharacterized protein</fullName>
    </submittedName>
</protein>
<sequence length="148" mass="17220">MSLKVMGTDWNAYDWKKEARDIVKATSSLTFKISQCKRFNLRRSVKTNNILVRGEPCYRTYIGIEWDITKKNSSFMDTSPHKLPIGIPVTKEKVDDVGNLLLKHFGCEWKSLDILQWYKRIVESNSQYVGEEVELPCECDQEADFSFV</sequence>
<keyword evidence="2" id="KW-1185">Reference proteome</keyword>
<organism evidence="1 2">
    <name type="scientific">Dryococelus australis</name>
    <dbReference type="NCBI Taxonomy" id="614101"/>
    <lineage>
        <taxon>Eukaryota</taxon>
        <taxon>Metazoa</taxon>
        <taxon>Ecdysozoa</taxon>
        <taxon>Arthropoda</taxon>
        <taxon>Hexapoda</taxon>
        <taxon>Insecta</taxon>
        <taxon>Pterygota</taxon>
        <taxon>Neoptera</taxon>
        <taxon>Polyneoptera</taxon>
        <taxon>Phasmatodea</taxon>
        <taxon>Verophasmatodea</taxon>
        <taxon>Anareolatae</taxon>
        <taxon>Phasmatidae</taxon>
        <taxon>Eurycanthinae</taxon>
        <taxon>Dryococelus</taxon>
    </lineage>
</organism>
<evidence type="ECO:0000313" key="2">
    <source>
        <dbReference type="Proteomes" id="UP001159363"/>
    </source>
</evidence>
<proteinExistence type="predicted"/>
<comment type="caution">
    <text evidence="1">The sequence shown here is derived from an EMBL/GenBank/DDBJ whole genome shotgun (WGS) entry which is preliminary data.</text>
</comment>
<accession>A0ABQ9HGZ4</accession>
<dbReference type="Proteomes" id="UP001159363">
    <property type="component" value="Chromosome 4"/>
</dbReference>
<evidence type="ECO:0000313" key="1">
    <source>
        <dbReference type="EMBL" id="KAJ8883601.1"/>
    </source>
</evidence>